<keyword evidence="1" id="KW-0732">Signal</keyword>
<gene>
    <name evidence="2" type="ORF">D3P09_21850</name>
</gene>
<organism evidence="2 3">
    <name type="scientific">Paenibacillus pinisoli</name>
    <dbReference type="NCBI Taxonomy" id="1276110"/>
    <lineage>
        <taxon>Bacteria</taxon>
        <taxon>Bacillati</taxon>
        <taxon>Bacillota</taxon>
        <taxon>Bacilli</taxon>
        <taxon>Bacillales</taxon>
        <taxon>Paenibacillaceae</taxon>
        <taxon>Paenibacillus</taxon>
    </lineage>
</organism>
<name>A0A3A6P9L5_9BACL</name>
<keyword evidence="3" id="KW-1185">Reference proteome</keyword>
<proteinExistence type="predicted"/>
<evidence type="ECO:0000313" key="2">
    <source>
        <dbReference type="EMBL" id="RJX37622.1"/>
    </source>
</evidence>
<reference evidence="2 3" key="1">
    <citation type="submission" date="2018-09" db="EMBL/GenBank/DDBJ databases">
        <title>Paenibacillus aracenensis nov. sp. isolated from a cave in southern Spain.</title>
        <authorList>
            <person name="Jurado V."/>
            <person name="Gutierrez-Patricio S."/>
            <person name="Gonzalez-Pimentel J.L."/>
            <person name="Miller A.Z."/>
            <person name="Laiz L."/>
            <person name="Saiz-Jimenez C."/>
        </authorList>
    </citation>
    <scope>NUCLEOTIDE SEQUENCE [LARGE SCALE GENOMIC DNA]</scope>
    <source>
        <strain evidence="2 3">JCM 19203</strain>
    </source>
</reference>
<feature type="chain" id="PRO_5038970310" description="VCBS repeat-containing protein" evidence="1">
    <location>
        <begin position="22"/>
        <end position="233"/>
    </location>
</feature>
<evidence type="ECO:0008006" key="4">
    <source>
        <dbReference type="Google" id="ProtNLM"/>
    </source>
</evidence>
<accession>A0A3A6P9L5</accession>
<dbReference type="AlphaFoldDB" id="A0A3A6P9L5"/>
<dbReference type="Proteomes" id="UP000267798">
    <property type="component" value="Unassembled WGS sequence"/>
</dbReference>
<dbReference type="InterPro" id="IPR028994">
    <property type="entry name" value="Integrin_alpha_N"/>
</dbReference>
<dbReference type="PROSITE" id="PS51257">
    <property type="entry name" value="PROKAR_LIPOPROTEIN"/>
    <property type="match status" value="1"/>
</dbReference>
<comment type="caution">
    <text evidence="2">The sequence shown here is derived from an EMBL/GenBank/DDBJ whole genome shotgun (WGS) entry which is preliminary data.</text>
</comment>
<feature type="signal peptide" evidence="1">
    <location>
        <begin position="1"/>
        <end position="21"/>
    </location>
</feature>
<dbReference type="SUPFAM" id="SSF69318">
    <property type="entry name" value="Integrin alpha N-terminal domain"/>
    <property type="match status" value="1"/>
</dbReference>
<dbReference type="OrthoDB" id="2517683at2"/>
<dbReference type="RefSeq" id="WP_120113547.1">
    <property type="nucleotide sequence ID" value="NZ_QXQB01000005.1"/>
</dbReference>
<sequence length="233" mass="26200">MRYLKAFIMLSLLLFFLTACQASTLTDSDPSDQGASHAANDRTAQAAENNPAAIQISGPMTVSHNSLFSYLGVDIDLDVALIEGSYYEDWNPGALMGRNWQGSFQFVIRDGSGNVLRQFDIDRSFFQQVNEIFELSFADYNGDGDIDFALGQYGTSNGNYYQLYTIREDYSIERLDIADRQHLFASGGSRHAIEFEPWGDAGFKLEYYDNSAGKTFTNHYAWTNNHFKSASEQ</sequence>
<dbReference type="EMBL" id="QXQB01000005">
    <property type="protein sequence ID" value="RJX37622.1"/>
    <property type="molecule type" value="Genomic_DNA"/>
</dbReference>
<evidence type="ECO:0000313" key="3">
    <source>
        <dbReference type="Proteomes" id="UP000267798"/>
    </source>
</evidence>
<protein>
    <recommendedName>
        <fullName evidence="4">VCBS repeat-containing protein</fullName>
    </recommendedName>
</protein>
<evidence type="ECO:0000256" key="1">
    <source>
        <dbReference type="SAM" id="SignalP"/>
    </source>
</evidence>